<evidence type="ECO:0000256" key="8">
    <source>
        <dbReference type="ARBA" id="ARBA00022843"/>
    </source>
</evidence>
<keyword evidence="2" id="KW-0678">Repressor</keyword>
<dbReference type="InterPro" id="IPR019787">
    <property type="entry name" value="Znf_PHD-finger"/>
</dbReference>
<dbReference type="GO" id="GO:0006325">
    <property type="term" value="P:chromatin organization"/>
    <property type="evidence" value="ECO:0007669"/>
    <property type="project" value="UniProtKB-KW"/>
</dbReference>
<dbReference type="InterPro" id="IPR013761">
    <property type="entry name" value="SAM/pointed_sf"/>
</dbReference>
<dbReference type="GO" id="GO:0042393">
    <property type="term" value="F:histone binding"/>
    <property type="evidence" value="ECO:0007669"/>
    <property type="project" value="TreeGrafter"/>
</dbReference>
<evidence type="ECO:0000259" key="13">
    <source>
        <dbReference type="PROSITE" id="PS50016"/>
    </source>
</evidence>
<evidence type="ECO:0000259" key="14">
    <source>
        <dbReference type="PROSITE" id="PS50105"/>
    </source>
</evidence>
<dbReference type="CDD" id="cd15527">
    <property type="entry name" value="PHD2_KAT6A_6B"/>
    <property type="match status" value="1"/>
</dbReference>
<dbReference type="AlphaFoldDB" id="A0AAE1BF18"/>
<evidence type="ECO:0008006" key="18">
    <source>
        <dbReference type="Google" id="ProtNLM"/>
    </source>
</evidence>
<feature type="domain" description="PHD-type" evidence="13">
    <location>
        <begin position="453"/>
        <end position="503"/>
    </location>
</feature>
<proteinExistence type="predicted"/>
<feature type="compositionally biased region" description="Polar residues" evidence="12">
    <location>
        <begin position="338"/>
        <end position="358"/>
    </location>
</feature>
<keyword evidence="8" id="KW-0832">Ubl conjugation</keyword>
<evidence type="ECO:0000256" key="1">
    <source>
        <dbReference type="ARBA" id="ARBA00004123"/>
    </source>
</evidence>
<gene>
    <name evidence="16" type="ORF">RRG08_059772</name>
</gene>
<feature type="compositionally biased region" description="Basic residues" evidence="12">
    <location>
        <begin position="283"/>
        <end position="292"/>
    </location>
</feature>
<keyword evidence="5" id="KW-0479">Metal-binding</keyword>
<comment type="caution">
    <text evidence="16">The sequence shown here is derived from an EMBL/GenBank/DDBJ whole genome shotgun (WGS) entry which is preliminary data.</text>
</comment>
<feature type="region of interest" description="Disordered" evidence="12">
    <location>
        <begin position="120"/>
        <end position="156"/>
    </location>
</feature>
<dbReference type="PROSITE" id="PS50105">
    <property type="entry name" value="SAM_DOMAIN"/>
    <property type="match status" value="1"/>
</dbReference>
<dbReference type="SMART" id="SM00454">
    <property type="entry name" value="SAM"/>
    <property type="match status" value="1"/>
</dbReference>
<dbReference type="Pfam" id="PF21524">
    <property type="entry name" value="SAMD1_WH"/>
    <property type="match status" value="1"/>
</dbReference>
<feature type="compositionally biased region" description="Polar residues" evidence="12">
    <location>
        <begin position="537"/>
        <end position="551"/>
    </location>
</feature>
<evidence type="ECO:0000256" key="4">
    <source>
        <dbReference type="ARBA" id="ARBA00022553"/>
    </source>
</evidence>
<evidence type="ECO:0000256" key="7">
    <source>
        <dbReference type="ARBA" id="ARBA00022833"/>
    </source>
</evidence>
<keyword evidence="17" id="KW-1185">Reference proteome</keyword>
<feature type="region of interest" description="Disordered" evidence="12">
    <location>
        <begin position="262"/>
        <end position="294"/>
    </location>
</feature>
<dbReference type="SMART" id="SM00249">
    <property type="entry name" value="PHD"/>
    <property type="match status" value="2"/>
</dbReference>
<evidence type="ECO:0000256" key="10">
    <source>
        <dbReference type="ARBA" id="ARBA00023242"/>
    </source>
</evidence>
<dbReference type="Pfam" id="PF00628">
    <property type="entry name" value="PHD"/>
    <property type="match status" value="1"/>
</dbReference>
<keyword evidence="3" id="KW-1017">Isopeptide bond</keyword>
<keyword evidence="10" id="KW-0539">Nucleus</keyword>
<dbReference type="SUPFAM" id="SSF57903">
    <property type="entry name" value="FYVE/PHD zinc finger"/>
    <property type="match status" value="2"/>
</dbReference>
<feature type="region of interest" description="Disordered" evidence="12">
    <location>
        <begin position="338"/>
        <end position="390"/>
    </location>
</feature>
<dbReference type="SUPFAM" id="SSF47769">
    <property type="entry name" value="SAM/Pointed domain"/>
    <property type="match status" value="1"/>
</dbReference>
<dbReference type="Gene3D" id="1.10.150.50">
    <property type="entry name" value="Transcription Factor, Ets-1"/>
    <property type="match status" value="1"/>
</dbReference>
<evidence type="ECO:0000259" key="15">
    <source>
        <dbReference type="PROSITE" id="PS52014"/>
    </source>
</evidence>
<dbReference type="InterPro" id="IPR013083">
    <property type="entry name" value="Znf_RING/FYVE/PHD"/>
</dbReference>
<evidence type="ECO:0000256" key="2">
    <source>
        <dbReference type="ARBA" id="ARBA00022491"/>
    </source>
</evidence>
<dbReference type="GO" id="GO:0045892">
    <property type="term" value="P:negative regulation of DNA-templated transcription"/>
    <property type="evidence" value="ECO:0007669"/>
    <property type="project" value="TreeGrafter"/>
</dbReference>
<dbReference type="PROSITE" id="PS52014">
    <property type="entry name" value="SAMD1_WH"/>
    <property type="match status" value="1"/>
</dbReference>
<feature type="region of interest" description="Disordered" evidence="12">
    <location>
        <begin position="518"/>
        <end position="552"/>
    </location>
</feature>
<feature type="compositionally biased region" description="Polar residues" evidence="12">
    <location>
        <begin position="142"/>
        <end position="156"/>
    </location>
</feature>
<evidence type="ECO:0000256" key="11">
    <source>
        <dbReference type="PROSITE-ProRule" id="PRU00146"/>
    </source>
</evidence>
<name>A0AAE1BF18_9GAST</name>
<feature type="domain" description="SAMD1-like winged helix (WH)" evidence="15">
    <location>
        <begin position="1"/>
        <end position="75"/>
    </location>
</feature>
<comment type="subcellular location">
    <subcellularLocation>
        <location evidence="1">Nucleus</location>
    </subcellularLocation>
</comment>
<dbReference type="InterPro" id="IPR001660">
    <property type="entry name" value="SAM"/>
</dbReference>
<feature type="compositionally biased region" description="Polar residues" evidence="12">
    <location>
        <begin position="120"/>
        <end position="133"/>
    </location>
</feature>
<dbReference type="Proteomes" id="UP001283361">
    <property type="component" value="Unassembled WGS sequence"/>
</dbReference>
<dbReference type="Pfam" id="PF00536">
    <property type="entry name" value="SAM_1"/>
    <property type="match status" value="1"/>
</dbReference>
<dbReference type="GO" id="GO:0003677">
    <property type="term" value="F:DNA binding"/>
    <property type="evidence" value="ECO:0007669"/>
    <property type="project" value="InterPro"/>
</dbReference>
<evidence type="ECO:0000313" key="17">
    <source>
        <dbReference type="Proteomes" id="UP001283361"/>
    </source>
</evidence>
<evidence type="ECO:0000256" key="6">
    <source>
        <dbReference type="ARBA" id="ARBA00022771"/>
    </source>
</evidence>
<evidence type="ECO:0000256" key="3">
    <source>
        <dbReference type="ARBA" id="ARBA00022499"/>
    </source>
</evidence>
<keyword evidence="7" id="KW-0862">Zinc</keyword>
<dbReference type="InterPro" id="IPR011011">
    <property type="entry name" value="Znf_FYVE_PHD"/>
</dbReference>
<keyword evidence="9" id="KW-0156">Chromatin regulator</keyword>
<dbReference type="GO" id="GO:0003682">
    <property type="term" value="F:chromatin binding"/>
    <property type="evidence" value="ECO:0007669"/>
    <property type="project" value="TreeGrafter"/>
</dbReference>
<evidence type="ECO:0000256" key="9">
    <source>
        <dbReference type="ARBA" id="ARBA00022853"/>
    </source>
</evidence>
<dbReference type="EMBL" id="JAWDGP010000077">
    <property type="protein sequence ID" value="KAK3803907.1"/>
    <property type="molecule type" value="Genomic_DNA"/>
</dbReference>
<reference evidence="16" key="1">
    <citation type="journal article" date="2023" name="G3 (Bethesda)">
        <title>A reference genome for the long-term kleptoplast-retaining sea slug Elysia crispata morphotype clarki.</title>
        <authorList>
            <person name="Eastman K.E."/>
            <person name="Pendleton A.L."/>
            <person name="Shaikh M.A."/>
            <person name="Suttiyut T."/>
            <person name="Ogas R."/>
            <person name="Tomko P."/>
            <person name="Gavelis G."/>
            <person name="Widhalm J.R."/>
            <person name="Wisecaver J.H."/>
        </authorList>
    </citation>
    <scope>NUCLEOTIDE SEQUENCE</scope>
    <source>
        <strain evidence="16">ECLA1</strain>
    </source>
</reference>
<feature type="domain" description="SAM" evidence="14">
    <location>
        <begin position="564"/>
        <end position="612"/>
    </location>
</feature>
<dbReference type="InterPro" id="IPR048589">
    <property type="entry name" value="SAMD1-like_WH"/>
</dbReference>
<protein>
    <recommendedName>
        <fullName evidence="18">Histone acetyltransferase</fullName>
    </recommendedName>
</protein>
<dbReference type="GO" id="GO:0005634">
    <property type="term" value="C:nucleus"/>
    <property type="evidence" value="ECO:0007669"/>
    <property type="project" value="UniProtKB-SubCell"/>
</dbReference>
<dbReference type="PANTHER" id="PTHR12247:SF139">
    <property type="entry name" value="ATHERIN-RELATED"/>
    <property type="match status" value="1"/>
</dbReference>
<dbReference type="GO" id="GO:0008270">
    <property type="term" value="F:zinc ion binding"/>
    <property type="evidence" value="ECO:0007669"/>
    <property type="project" value="UniProtKB-KW"/>
</dbReference>
<organism evidence="16 17">
    <name type="scientific">Elysia crispata</name>
    <name type="common">lettuce slug</name>
    <dbReference type="NCBI Taxonomy" id="231223"/>
    <lineage>
        <taxon>Eukaryota</taxon>
        <taxon>Metazoa</taxon>
        <taxon>Spiralia</taxon>
        <taxon>Lophotrochozoa</taxon>
        <taxon>Mollusca</taxon>
        <taxon>Gastropoda</taxon>
        <taxon>Heterobranchia</taxon>
        <taxon>Euthyneura</taxon>
        <taxon>Panpulmonata</taxon>
        <taxon>Sacoglossa</taxon>
        <taxon>Placobranchoidea</taxon>
        <taxon>Plakobranchidae</taxon>
        <taxon>Elysia</taxon>
    </lineage>
</organism>
<keyword evidence="4" id="KW-0597">Phosphoprotein</keyword>
<evidence type="ECO:0000313" key="16">
    <source>
        <dbReference type="EMBL" id="KAK3803907.1"/>
    </source>
</evidence>
<dbReference type="PANTHER" id="PTHR12247">
    <property type="entry name" value="POLYCOMB GROUP PROTEIN"/>
    <property type="match status" value="1"/>
</dbReference>
<sequence length="632" mass="67087">MTSPSKHTEWILETIDHLRRRKARPDLARICHVVRRRFGLSPADTEAKLEKLVDAEVVIKVDYKGNVSYRNAAKWRKSMLGCGVLNSTSISTKILEAILEISKATDSIVAAHAKTETESSNISGNIVDSSSTSIDKHDNGGDDSSTSVSRSQNSAKSAAEIGVPLESINGWLKVNCEGFASLRSPLTVILKREIDAGRVRRLTNGNYVISQTQMAAISAGAIRPLKSVKKSPEVCSTGTSSTAPAAAASGAANTAVKAVTPERPTSGAASSGGQSGPAVIPARRGRPPKHRPALAAGAAPLPYAAGASAASATQLKTAKENEDITNCSLPASPIQISSSSKLKRMLTSTTLPPSNNKNGALHEDSATASAAKESEREGGTETSQGEKVARRGAAPGEVLCDFCKLSSLGNTKGEPEALLQCKDCNAKAHPSCMKYSRLLASRACRAPWQCMDCKTCFVCQDSGNPDQMLFCDGCDRGFHMSCHRPTVSKKPSGIWECCDCRLENIALQRSEFTARAAARPTFSHADSAPPTPAESPVPTSHMTADLPTSPTYLGEGRYPDASGWSVEEVAQFLTSAGFTQQAQLFKEQEIDGVSLLLLKRSDVLKGLDMKLGPALKVNRLVQGLQTARQGIL</sequence>
<dbReference type="InterPro" id="IPR001965">
    <property type="entry name" value="Znf_PHD"/>
</dbReference>
<dbReference type="PROSITE" id="PS50016">
    <property type="entry name" value="ZF_PHD_2"/>
    <property type="match status" value="2"/>
</dbReference>
<keyword evidence="6 11" id="KW-0863">Zinc-finger</keyword>
<feature type="domain" description="PHD-type" evidence="13">
    <location>
        <begin position="397"/>
        <end position="456"/>
    </location>
</feature>
<dbReference type="Gene3D" id="3.30.40.10">
    <property type="entry name" value="Zinc/RING finger domain, C3HC4 (zinc finger)"/>
    <property type="match status" value="1"/>
</dbReference>
<evidence type="ECO:0000256" key="12">
    <source>
        <dbReference type="SAM" id="MobiDB-lite"/>
    </source>
</evidence>
<dbReference type="InterPro" id="IPR050548">
    <property type="entry name" value="PcG_chromatin_remod_factors"/>
</dbReference>
<evidence type="ECO:0000256" key="5">
    <source>
        <dbReference type="ARBA" id="ARBA00022723"/>
    </source>
</evidence>
<accession>A0AAE1BF18</accession>